<dbReference type="OrthoDB" id="542013at2759"/>
<dbReference type="EMBL" id="VIGI01000016">
    <property type="protein sequence ID" value="KAB8290649.1"/>
    <property type="molecule type" value="Genomic_DNA"/>
</dbReference>
<evidence type="ECO:0000256" key="1">
    <source>
        <dbReference type="ARBA" id="ARBA00006484"/>
    </source>
</evidence>
<dbReference type="Pfam" id="PF00106">
    <property type="entry name" value="adh_short"/>
    <property type="match status" value="1"/>
</dbReference>
<dbReference type="InterPro" id="IPR036291">
    <property type="entry name" value="NAD(P)-bd_dom_sf"/>
</dbReference>
<evidence type="ECO:0000256" key="3">
    <source>
        <dbReference type="ARBA" id="ARBA00023002"/>
    </source>
</evidence>
<evidence type="ECO:0000313" key="5">
    <source>
        <dbReference type="Proteomes" id="UP000326757"/>
    </source>
</evidence>
<sequence length="345" mass="37793">MLSLLSTIWNNKFNLPPPPPPNTFSGKSILITGATSGLGYAAAVHFVDLGAKSVVITGRSLEKGEQARASIEAETGTKAKNIVKVIELDMSTFESIKVFADKVIKDVKEIDFVCLNAGAISTEHKIGKEGCETMIEISVLASSFLALLLLPWMKEVGKGNAHLGIVTSGLHRNIQISNWPKDNVLKYWSSKKNWKSGQSGYALSKLLQQYAANEIAKLALGTNERPEVIVNSICPGCPSTHCMVKSNLGREYNTNMAMRMGISLWSNLACKTTEGGARTYVLAALTSPSEHGTHYTNYESEEKYKNSVKHNILGQEGQAMQKQVWKEVMRIIGEKYPTAIKRVSN</sequence>
<evidence type="ECO:0000256" key="2">
    <source>
        <dbReference type="ARBA" id="ARBA00022857"/>
    </source>
</evidence>
<keyword evidence="2" id="KW-0521">NADP</keyword>
<dbReference type="PANTHER" id="PTHR24320">
    <property type="entry name" value="RETINOL DEHYDROGENASE"/>
    <property type="match status" value="1"/>
</dbReference>
<accession>A0A5N6JPV8</accession>
<organism evidence="4 5">
    <name type="scientific">Monilinia laxa</name>
    <name type="common">Brown rot fungus</name>
    <name type="synonym">Sclerotinia laxa</name>
    <dbReference type="NCBI Taxonomy" id="61186"/>
    <lineage>
        <taxon>Eukaryota</taxon>
        <taxon>Fungi</taxon>
        <taxon>Dikarya</taxon>
        <taxon>Ascomycota</taxon>
        <taxon>Pezizomycotina</taxon>
        <taxon>Leotiomycetes</taxon>
        <taxon>Helotiales</taxon>
        <taxon>Sclerotiniaceae</taxon>
        <taxon>Monilinia</taxon>
    </lineage>
</organism>
<evidence type="ECO:0000313" key="4">
    <source>
        <dbReference type="EMBL" id="KAB8290649.1"/>
    </source>
</evidence>
<protein>
    <submittedName>
        <fullName evidence="4">Uncharacterized protein</fullName>
    </submittedName>
</protein>
<reference evidence="4 5" key="1">
    <citation type="submission" date="2019-06" db="EMBL/GenBank/DDBJ databases">
        <title>Genome Sequence of the Brown Rot Fungal Pathogen Monilinia laxa.</title>
        <authorList>
            <person name="De Miccolis Angelini R.M."/>
            <person name="Landi L."/>
            <person name="Abate D."/>
            <person name="Pollastro S."/>
            <person name="Romanazzi G."/>
            <person name="Faretra F."/>
        </authorList>
    </citation>
    <scope>NUCLEOTIDE SEQUENCE [LARGE SCALE GENOMIC DNA]</scope>
    <source>
        <strain evidence="4 5">Mlax316</strain>
    </source>
</reference>
<keyword evidence="5" id="KW-1185">Reference proteome</keyword>
<dbReference type="AlphaFoldDB" id="A0A5N6JPV8"/>
<keyword evidence="3" id="KW-0560">Oxidoreductase</keyword>
<dbReference type="PRINTS" id="PR00081">
    <property type="entry name" value="GDHRDH"/>
</dbReference>
<dbReference type="Proteomes" id="UP000326757">
    <property type="component" value="Unassembled WGS sequence"/>
</dbReference>
<comment type="caution">
    <text evidence="4">The sequence shown here is derived from an EMBL/GenBank/DDBJ whole genome shotgun (WGS) entry which is preliminary data.</text>
</comment>
<dbReference type="PANTHER" id="PTHR24320:SF252">
    <property type="entry name" value="DEHYDROGENASE_REDUCTASE FAMILY PROTEIN, PUTATIVE (AFU_ORTHOLOGUE AFUA_3G08550)-RELATED"/>
    <property type="match status" value="1"/>
</dbReference>
<dbReference type="SUPFAM" id="SSF51735">
    <property type="entry name" value="NAD(P)-binding Rossmann-fold domains"/>
    <property type="match status" value="1"/>
</dbReference>
<dbReference type="InterPro" id="IPR002347">
    <property type="entry name" value="SDR_fam"/>
</dbReference>
<gene>
    <name evidence="4" type="ORF">EYC80_008290</name>
</gene>
<proteinExistence type="inferred from homology"/>
<dbReference type="GO" id="GO:0016491">
    <property type="term" value="F:oxidoreductase activity"/>
    <property type="evidence" value="ECO:0007669"/>
    <property type="project" value="UniProtKB-KW"/>
</dbReference>
<comment type="similarity">
    <text evidence="1">Belongs to the short-chain dehydrogenases/reductases (SDR) family.</text>
</comment>
<dbReference type="Gene3D" id="3.40.50.720">
    <property type="entry name" value="NAD(P)-binding Rossmann-like Domain"/>
    <property type="match status" value="1"/>
</dbReference>
<name>A0A5N6JPV8_MONLA</name>